<evidence type="ECO:0000313" key="13">
    <source>
        <dbReference type="EMBL" id="MFC4652077.1"/>
    </source>
</evidence>
<dbReference type="InterPro" id="IPR029061">
    <property type="entry name" value="THDP-binding"/>
</dbReference>
<evidence type="ECO:0000256" key="7">
    <source>
        <dbReference type="ARBA" id="ARBA00022723"/>
    </source>
</evidence>
<dbReference type="GO" id="GO:0008661">
    <property type="term" value="F:1-deoxy-D-xylulose-5-phosphate synthase activity"/>
    <property type="evidence" value="ECO:0007669"/>
    <property type="project" value="UniProtKB-EC"/>
</dbReference>
<comment type="cofactor">
    <cofactor evidence="1">
        <name>Mg(2+)</name>
        <dbReference type="ChEBI" id="CHEBI:18420"/>
    </cofactor>
</comment>
<name>A0ABV9JCB0_9LACT</name>
<evidence type="ECO:0000256" key="4">
    <source>
        <dbReference type="ARBA" id="ARBA00011738"/>
    </source>
</evidence>
<keyword evidence="6 13" id="KW-0808">Transferase</keyword>
<comment type="subunit">
    <text evidence="4">Homodimer.</text>
</comment>
<proteinExistence type="inferred from homology"/>
<evidence type="ECO:0000256" key="5">
    <source>
        <dbReference type="ARBA" id="ARBA00013150"/>
    </source>
</evidence>
<dbReference type="Pfam" id="PF02779">
    <property type="entry name" value="Transket_pyr"/>
    <property type="match status" value="1"/>
</dbReference>
<dbReference type="PANTHER" id="PTHR43322:SF1">
    <property type="entry name" value="1-DEOXY-D-XYLULOSE-5-PHOSPHATE SYNTHASE"/>
    <property type="match status" value="1"/>
</dbReference>
<dbReference type="CDD" id="cd07033">
    <property type="entry name" value="TPP_PYR_DXS_TK_like"/>
    <property type="match status" value="1"/>
</dbReference>
<evidence type="ECO:0000256" key="1">
    <source>
        <dbReference type="ARBA" id="ARBA00001946"/>
    </source>
</evidence>
<sequence>MSVLDKVNSPEDVKKLTNEELENLAGDVREALLYKVSEVGGHVGPNLGVTEMTIALHYVFNSPIDKFIWDVSHQTYPHKILTGRKIGFTKGHFHDITPYTSQHESKHDFFTVGHTSTSVANALGYAKARDLTNDKGNIIAVLGDGSLSGGLAMEALNNAGQFDGNLIVIMNDNEMSIAENHGGLYAHLAALRASNGTAENNIFRAFGLDYKYLADGNDIQSLIALFEEVKDIDHPIVLHIHTEKGRGYEPARTDKENWHWHVPFDLATGESKNSGAGKSYTSIVLDYMDKKMQEGSPILAINAAIPGIFNLKSFAAKYPKNYWDGGIAEQFTITFGGAAALAGARSFIFHNSTFVQRAFDQFVHDLAINNEPAIVFVKGDVISGSDETHQGDFARGWISNIPNLVYLAPTSEEEMLAVLDWATTQHEHPVIINVPEHGVESRPTVLTDFSHAQYQLEKSGEEVAILALGGLYSHSEKVAAELEKSGIHASLVNPLFISSLDKEFLTALTENHKVIVTVEDGVVDGGFGQKVASYLGKYNVKVLNFGADKEFNDMVPVTELYTRYHLTPELMTADILTALKD</sequence>
<dbReference type="InterPro" id="IPR005477">
    <property type="entry name" value="Dxylulose-5-P_synthase"/>
</dbReference>
<comment type="similarity">
    <text evidence="3">Belongs to the transketolase family. DXPS subfamily.</text>
</comment>
<evidence type="ECO:0000256" key="10">
    <source>
        <dbReference type="ARBA" id="ARBA00023052"/>
    </source>
</evidence>
<dbReference type="InterPro" id="IPR033248">
    <property type="entry name" value="Transketolase_C"/>
</dbReference>
<evidence type="ECO:0000313" key="14">
    <source>
        <dbReference type="Proteomes" id="UP001595987"/>
    </source>
</evidence>
<dbReference type="SMART" id="SM00861">
    <property type="entry name" value="Transket_pyr"/>
    <property type="match status" value="1"/>
</dbReference>
<evidence type="ECO:0000256" key="9">
    <source>
        <dbReference type="ARBA" id="ARBA00022977"/>
    </source>
</evidence>
<dbReference type="Proteomes" id="UP001595987">
    <property type="component" value="Unassembled WGS sequence"/>
</dbReference>
<keyword evidence="10" id="KW-0786">Thiamine pyrophosphate</keyword>
<dbReference type="Gene3D" id="3.40.50.970">
    <property type="match status" value="2"/>
</dbReference>
<dbReference type="Pfam" id="PF13292">
    <property type="entry name" value="DXP_synthase_N"/>
    <property type="match status" value="2"/>
</dbReference>
<dbReference type="SUPFAM" id="SSF52922">
    <property type="entry name" value="TK C-terminal domain-like"/>
    <property type="match status" value="1"/>
</dbReference>
<dbReference type="NCBIfam" id="NF008968">
    <property type="entry name" value="PRK12315.1"/>
    <property type="match status" value="1"/>
</dbReference>
<reference evidence="14" key="1">
    <citation type="journal article" date="2019" name="Int. J. Syst. Evol. Microbiol.">
        <title>The Global Catalogue of Microorganisms (GCM) 10K type strain sequencing project: providing services to taxonomists for standard genome sequencing and annotation.</title>
        <authorList>
            <consortium name="The Broad Institute Genomics Platform"/>
            <consortium name="The Broad Institute Genome Sequencing Center for Infectious Disease"/>
            <person name="Wu L."/>
            <person name="Ma J."/>
        </authorList>
    </citation>
    <scope>NUCLEOTIDE SEQUENCE [LARGE SCALE GENOMIC DNA]</scope>
    <source>
        <strain evidence="14">CCUG 63287</strain>
    </source>
</reference>
<dbReference type="CDD" id="cd02007">
    <property type="entry name" value="TPP_DXS"/>
    <property type="match status" value="1"/>
</dbReference>
<evidence type="ECO:0000256" key="8">
    <source>
        <dbReference type="ARBA" id="ARBA00022842"/>
    </source>
</evidence>
<gene>
    <name evidence="13" type="ORF">ACFO26_04075</name>
</gene>
<dbReference type="Gene3D" id="3.40.50.920">
    <property type="match status" value="1"/>
</dbReference>
<dbReference type="EMBL" id="JBHSGD010000004">
    <property type="protein sequence ID" value="MFC4652077.1"/>
    <property type="molecule type" value="Genomic_DNA"/>
</dbReference>
<dbReference type="InterPro" id="IPR005475">
    <property type="entry name" value="Transketolase-like_Pyr-bd"/>
</dbReference>
<feature type="domain" description="Transketolase-like pyrimidine-binding" evidence="12">
    <location>
        <begin position="278"/>
        <end position="441"/>
    </location>
</feature>
<evidence type="ECO:0000256" key="6">
    <source>
        <dbReference type="ARBA" id="ARBA00022679"/>
    </source>
</evidence>
<keyword evidence="11" id="KW-0414">Isoprene biosynthesis</keyword>
<organism evidence="13 14">
    <name type="scientific">Lactococcus nasutitermitis</name>
    <dbReference type="NCBI Taxonomy" id="1652957"/>
    <lineage>
        <taxon>Bacteria</taxon>
        <taxon>Bacillati</taxon>
        <taxon>Bacillota</taxon>
        <taxon>Bacilli</taxon>
        <taxon>Lactobacillales</taxon>
        <taxon>Streptococcaceae</taxon>
        <taxon>Lactococcus</taxon>
    </lineage>
</organism>
<evidence type="ECO:0000256" key="11">
    <source>
        <dbReference type="ARBA" id="ARBA00023229"/>
    </source>
</evidence>
<evidence type="ECO:0000259" key="12">
    <source>
        <dbReference type="SMART" id="SM00861"/>
    </source>
</evidence>
<evidence type="ECO:0000256" key="2">
    <source>
        <dbReference type="ARBA" id="ARBA00004980"/>
    </source>
</evidence>
<keyword evidence="8" id="KW-0460">Magnesium</keyword>
<dbReference type="SUPFAM" id="SSF52518">
    <property type="entry name" value="Thiamin diphosphate-binding fold (THDP-binding)"/>
    <property type="match status" value="2"/>
</dbReference>
<keyword evidence="7" id="KW-0479">Metal-binding</keyword>
<keyword evidence="14" id="KW-1185">Reference proteome</keyword>
<accession>A0ABV9JCB0</accession>
<comment type="pathway">
    <text evidence="2">Metabolic intermediate biosynthesis; 1-deoxy-D-xylulose 5-phosphate biosynthesis; 1-deoxy-D-xylulose 5-phosphate from D-glyceraldehyde 3-phosphate and pyruvate: step 1/1.</text>
</comment>
<evidence type="ECO:0000256" key="3">
    <source>
        <dbReference type="ARBA" id="ARBA00011081"/>
    </source>
</evidence>
<dbReference type="EC" id="2.2.1.7" evidence="5"/>
<comment type="caution">
    <text evidence="13">The sequence shown here is derived from an EMBL/GenBank/DDBJ whole genome shotgun (WGS) entry which is preliminary data.</text>
</comment>
<protein>
    <recommendedName>
        <fullName evidence="5">1-deoxy-D-xylulose-5-phosphate synthase</fullName>
        <ecNumber evidence="5">2.2.1.7</ecNumber>
    </recommendedName>
</protein>
<dbReference type="RefSeq" id="WP_213533436.1">
    <property type="nucleotide sequence ID" value="NZ_BOVQ01000002.1"/>
</dbReference>
<keyword evidence="9" id="KW-0784">Thiamine biosynthesis</keyword>
<dbReference type="NCBIfam" id="NF003933">
    <property type="entry name" value="PRK05444.2-2"/>
    <property type="match status" value="1"/>
</dbReference>
<dbReference type="Pfam" id="PF02780">
    <property type="entry name" value="Transketolase_C"/>
    <property type="match status" value="1"/>
</dbReference>
<dbReference type="InterPro" id="IPR009014">
    <property type="entry name" value="Transketo_C/PFOR_II"/>
</dbReference>
<dbReference type="PANTHER" id="PTHR43322">
    <property type="entry name" value="1-D-DEOXYXYLULOSE 5-PHOSPHATE SYNTHASE-RELATED"/>
    <property type="match status" value="1"/>
</dbReference>